<evidence type="ECO:0008006" key="3">
    <source>
        <dbReference type="Google" id="ProtNLM"/>
    </source>
</evidence>
<keyword evidence="2" id="KW-1185">Reference proteome</keyword>
<dbReference type="SUPFAM" id="SSF48371">
    <property type="entry name" value="ARM repeat"/>
    <property type="match status" value="1"/>
</dbReference>
<accession>A0ABX1C3S6</accession>
<gene>
    <name evidence="1" type="ORF">HCN52_00630</name>
</gene>
<sequence length="124" mass="13126">MDQAASPDWSTRVRAAEALASHAADPHAAAALHTLLLDSMDTAVPRRAAAALWQEHSTAALRLVAAALADADETTADWILTGVHDALADNDGDHGELTRRCAGLLRDSDARVRGGAAELLKWLR</sequence>
<dbReference type="Gene3D" id="1.25.10.10">
    <property type="entry name" value="Leucine-rich Repeat Variant"/>
    <property type="match status" value="1"/>
</dbReference>
<evidence type="ECO:0000313" key="1">
    <source>
        <dbReference type="EMBL" id="NJQ13493.1"/>
    </source>
</evidence>
<dbReference type="InterPro" id="IPR016024">
    <property type="entry name" value="ARM-type_fold"/>
</dbReference>
<name>A0ABX1C3S6_9ACTN</name>
<proteinExistence type="predicted"/>
<dbReference type="InterPro" id="IPR011989">
    <property type="entry name" value="ARM-like"/>
</dbReference>
<dbReference type="EMBL" id="JAAVJC010000002">
    <property type="protein sequence ID" value="NJQ13493.1"/>
    <property type="molecule type" value="Genomic_DNA"/>
</dbReference>
<comment type="caution">
    <text evidence="1">The sequence shown here is derived from an EMBL/GenBank/DDBJ whole genome shotgun (WGS) entry which is preliminary data.</text>
</comment>
<evidence type="ECO:0000313" key="2">
    <source>
        <dbReference type="Proteomes" id="UP000727056"/>
    </source>
</evidence>
<reference evidence="1 2" key="1">
    <citation type="submission" date="2020-03" db="EMBL/GenBank/DDBJ databases">
        <title>Draft genome of Streptomyces sp. ventii, isolated from the Axial Seamount in the Pacific Ocean, and resequencing of the two type strains Streptomyces lonarensis strain NCL 716 and Streptomyces bohaiensis strain 11A07.</title>
        <authorList>
            <person name="Loughran R.M."/>
            <person name="Pfannmuller K.M."/>
            <person name="Wasson B.J."/>
            <person name="Deadmond M.C."/>
            <person name="Paddock B.E."/>
            <person name="Koyack M.J."/>
            <person name="Gallegos D.A."/>
            <person name="Mitchell E.A."/>
            <person name="Ushijima B."/>
            <person name="Saw J.H."/>
            <person name="Mcphail K.L."/>
            <person name="Videau P."/>
        </authorList>
    </citation>
    <scope>NUCLEOTIDE SEQUENCE [LARGE SCALE GENOMIC DNA]</scope>
    <source>
        <strain evidence="1 2">11A07</strain>
    </source>
</reference>
<organism evidence="1 2">
    <name type="scientific">Streptomyces bohaiensis</name>
    <dbReference type="NCBI Taxonomy" id="1431344"/>
    <lineage>
        <taxon>Bacteria</taxon>
        <taxon>Bacillati</taxon>
        <taxon>Actinomycetota</taxon>
        <taxon>Actinomycetes</taxon>
        <taxon>Kitasatosporales</taxon>
        <taxon>Streptomycetaceae</taxon>
        <taxon>Streptomyces</taxon>
    </lineage>
</organism>
<dbReference type="Proteomes" id="UP000727056">
    <property type="component" value="Unassembled WGS sequence"/>
</dbReference>
<protein>
    <recommendedName>
        <fullName evidence="3">HEAT repeat domain-containing protein</fullName>
    </recommendedName>
</protein>